<proteinExistence type="inferred from homology"/>
<evidence type="ECO:0000313" key="6">
    <source>
        <dbReference type="Proteomes" id="UP000246303"/>
    </source>
</evidence>
<dbReference type="SUPFAM" id="SSF46785">
    <property type="entry name" value="Winged helix' DNA-binding domain"/>
    <property type="match status" value="1"/>
</dbReference>
<dbReference type="Pfam" id="PF03466">
    <property type="entry name" value="LysR_substrate"/>
    <property type="match status" value="1"/>
</dbReference>
<gene>
    <name evidence="5" type="ORF">CVS29_02370</name>
</gene>
<accession>A0A2V3E2G6</accession>
<organism evidence="5 6">
    <name type="scientific">Arthrobacter psychrochitiniphilus</name>
    <dbReference type="NCBI Taxonomy" id="291045"/>
    <lineage>
        <taxon>Bacteria</taxon>
        <taxon>Bacillati</taxon>
        <taxon>Actinomycetota</taxon>
        <taxon>Actinomycetes</taxon>
        <taxon>Micrococcales</taxon>
        <taxon>Micrococcaceae</taxon>
        <taxon>Arthrobacter</taxon>
    </lineage>
</organism>
<keyword evidence="3" id="KW-0238">DNA-binding</keyword>
<dbReference type="RefSeq" id="WP_110104700.1">
    <property type="nucleotide sequence ID" value="NZ_JACBZZ010000001.1"/>
</dbReference>
<name>A0A2V3E2G6_9MICC</name>
<keyword evidence="2" id="KW-0805">Transcription regulation</keyword>
<dbReference type="Pfam" id="PF00126">
    <property type="entry name" value="HTH_1"/>
    <property type="match status" value="1"/>
</dbReference>
<dbReference type="Gene3D" id="3.40.190.10">
    <property type="entry name" value="Periplasmic binding protein-like II"/>
    <property type="match status" value="2"/>
</dbReference>
<dbReference type="PANTHER" id="PTHR30126">
    <property type="entry name" value="HTH-TYPE TRANSCRIPTIONAL REGULATOR"/>
    <property type="match status" value="1"/>
</dbReference>
<dbReference type="EMBL" id="QHLZ01000001">
    <property type="protein sequence ID" value="PXA69414.1"/>
    <property type="molecule type" value="Genomic_DNA"/>
</dbReference>
<dbReference type="Proteomes" id="UP000246303">
    <property type="component" value="Unassembled WGS sequence"/>
</dbReference>
<comment type="caution">
    <text evidence="5">The sequence shown here is derived from an EMBL/GenBank/DDBJ whole genome shotgun (WGS) entry which is preliminary data.</text>
</comment>
<dbReference type="Gene3D" id="1.10.10.10">
    <property type="entry name" value="Winged helix-like DNA-binding domain superfamily/Winged helix DNA-binding domain"/>
    <property type="match status" value="1"/>
</dbReference>
<evidence type="ECO:0000256" key="4">
    <source>
        <dbReference type="ARBA" id="ARBA00023163"/>
    </source>
</evidence>
<dbReference type="InterPro" id="IPR000847">
    <property type="entry name" value="LysR_HTH_N"/>
</dbReference>
<sequence length="301" mass="31752">MSDDWPNLQVLELFVAVVDTGSVGAGARKSGMAQPNASRAVAELETRLKTSLLERSPRGSVPTEAGLALADHARELLDAAQSFTGWLRSSPTGGREDIRVGASMTIAETLLPAWLAEVRRRRPTLRVDVHVLNSSQVLHEVQQGALHVGFVETPNVPVRVNAMVVQEDQLLVVVPPNHRWAHHTGKISLAELARTPLVVREPGSGTCEALQELFAGLPMAEPAQVLGSNAAVRVAVLSGAGPAALSALALHEQLESGALLRVPFEGQGISRPLTAVWSGAQRLFGAAADLVAVAAAQEGPH</sequence>
<dbReference type="PANTHER" id="PTHR30126:SF39">
    <property type="entry name" value="HTH-TYPE TRANSCRIPTIONAL REGULATOR CYSL"/>
    <property type="match status" value="1"/>
</dbReference>
<dbReference type="GO" id="GO:0003700">
    <property type="term" value="F:DNA-binding transcription factor activity"/>
    <property type="evidence" value="ECO:0007669"/>
    <property type="project" value="InterPro"/>
</dbReference>
<dbReference type="OrthoDB" id="9808620at2"/>
<reference evidence="5 6" key="1">
    <citation type="submission" date="2018-05" db="EMBL/GenBank/DDBJ databases">
        <title>Genetic diversity of glacier-inhabiting Cryobacterium bacteria in China and description of Cryobacterium mengkeensis sp. nov. and Arthrobacter glacialis sp. nov.</title>
        <authorList>
            <person name="Liu Q."/>
            <person name="Xin Y.-H."/>
        </authorList>
    </citation>
    <scope>NUCLEOTIDE SEQUENCE [LARGE SCALE GENOMIC DNA]</scope>
    <source>
        <strain evidence="5 6">GP3</strain>
    </source>
</reference>
<comment type="similarity">
    <text evidence="1">Belongs to the LysR transcriptional regulatory family.</text>
</comment>
<keyword evidence="4" id="KW-0804">Transcription</keyword>
<evidence type="ECO:0000256" key="3">
    <source>
        <dbReference type="ARBA" id="ARBA00023125"/>
    </source>
</evidence>
<protein>
    <submittedName>
        <fullName evidence="5">LysR family transcriptional regulator</fullName>
    </submittedName>
</protein>
<evidence type="ECO:0000256" key="1">
    <source>
        <dbReference type="ARBA" id="ARBA00009437"/>
    </source>
</evidence>
<dbReference type="InterPro" id="IPR036390">
    <property type="entry name" value="WH_DNA-bd_sf"/>
</dbReference>
<dbReference type="InterPro" id="IPR036388">
    <property type="entry name" value="WH-like_DNA-bd_sf"/>
</dbReference>
<evidence type="ECO:0000256" key="2">
    <source>
        <dbReference type="ARBA" id="ARBA00023015"/>
    </source>
</evidence>
<evidence type="ECO:0000313" key="5">
    <source>
        <dbReference type="EMBL" id="PXA69414.1"/>
    </source>
</evidence>
<keyword evidence="6" id="KW-1185">Reference proteome</keyword>
<dbReference type="PROSITE" id="PS50931">
    <property type="entry name" value="HTH_LYSR"/>
    <property type="match status" value="1"/>
</dbReference>
<dbReference type="AlphaFoldDB" id="A0A2V3E2G6"/>
<dbReference type="SUPFAM" id="SSF53850">
    <property type="entry name" value="Periplasmic binding protein-like II"/>
    <property type="match status" value="1"/>
</dbReference>
<dbReference type="InterPro" id="IPR005119">
    <property type="entry name" value="LysR_subst-bd"/>
</dbReference>
<dbReference type="GO" id="GO:0000976">
    <property type="term" value="F:transcription cis-regulatory region binding"/>
    <property type="evidence" value="ECO:0007669"/>
    <property type="project" value="TreeGrafter"/>
</dbReference>